<dbReference type="InterPro" id="IPR036259">
    <property type="entry name" value="MFS_trans_sf"/>
</dbReference>
<evidence type="ECO:0000256" key="3">
    <source>
        <dbReference type="ARBA" id="ARBA00022692"/>
    </source>
</evidence>
<keyword evidence="8" id="KW-1185">Reference proteome</keyword>
<dbReference type="CDD" id="cd06173">
    <property type="entry name" value="MFS_MefA_like"/>
    <property type="match status" value="1"/>
</dbReference>
<feature type="transmembrane region" description="Helical" evidence="6">
    <location>
        <begin position="173"/>
        <end position="194"/>
    </location>
</feature>
<dbReference type="RefSeq" id="WP_377342239.1">
    <property type="nucleotide sequence ID" value="NZ_JBHLUE010000019.1"/>
</dbReference>
<feature type="transmembrane region" description="Helical" evidence="6">
    <location>
        <begin position="366"/>
        <end position="389"/>
    </location>
</feature>
<dbReference type="SUPFAM" id="SSF103473">
    <property type="entry name" value="MFS general substrate transporter"/>
    <property type="match status" value="1"/>
</dbReference>
<feature type="transmembrane region" description="Helical" evidence="6">
    <location>
        <begin position="82"/>
        <end position="103"/>
    </location>
</feature>
<feature type="transmembrane region" description="Helical" evidence="6">
    <location>
        <begin position="18"/>
        <end position="42"/>
    </location>
</feature>
<evidence type="ECO:0000313" key="8">
    <source>
        <dbReference type="Proteomes" id="UP001589894"/>
    </source>
</evidence>
<keyword evidence="5 6" id="KW-0472">Membrane</keyword>
<comment type="subcellular location">
    <subcellularLocation>
        <location evidence="1">Cell membrane</location>
        <topology evidence="1">Multi-pass membrane protein</topology>
    </subcellularLocation>
</comment>
<dbReference type="PRINTS" id="PR01035">
    <property type="entry name" value="TCRTETA"/>
</dbReference>
<evidence type="ECO:0000313" key="7">
    <source>
        <dbReference type="EMBL" id="MFC0567054.1"/>
    </source>
</evidence>
<feature type="transmembrane region" description="Helical" evidence="6">
    <location>
        <begin position="248"/>
        <end position="269"/>
    </location>
</feature>
<feature type="transmembrane region" description="Helical" evidence="6">
    <location>
        <begin position="149"/>
        <end position="167"/>
    </location>
</feature>
<evidence type="ECO:0000256" key="4">
    <source>
        <dbReference type="ARBA" id="ARBA00022989"/>
    </source>
</evidence>
<keyword evidence="3 6" id="KW-0812">Transmembrane</keyword>
<feature type="transmembrane region" description="Helical" evidence="6">
    <location>
        <begin position="307"/>
        <end position="327"/>
    </location>
</feature>
<dbReference type="Gene3D" id="1.20.1250.20">
    <property type="entry name" value="MFS general substrate transporter like domains"/>
    <property type="match status" value="1"/>
</dbReference>
<dbReference type="PANTHER" id="PTHR23513">
    <property type="entry name" value="INTEGRAL MEMBRANE EFFLUX PROTEIN-RELATED"/>
    <property type="match status" value="1"/>
</dbReference>
<sequence length="438" mass="44837">MGVNGVATASLWRNRDFVLFWLLQTLSVAGDSFSYVAIPLLVLHATGSVTQMGLLTGLAGAASVLTGVFAGVLVDRLNRRRLMIFCDALRALAFASIPVLWLAGAPQVWLLYLVVPLGGALGMVFRVGYVTAVAELVDIDVITEANGRLSATYAVASVAGPMLAGIVCGLFGPAVAVGIDAVTFGLSAAGLLLVRLGRRRPEVRAGAPAAGRQPAVDAPPAAAVVRPAVGRDLLAGVLFLWRHPALRALTVLLSLSLFLMLGLTDVFIYRLKHDLGQPDHIVGTVIAVAAVGTVVAALVAAPARRRFGFGVCWVAAQALAGLAVAAAGLAGHLVSAAVMVAVYTFGIGVAGICSMSLRQQVTPEHLLGRVTSAFWTVHYALAPLGAAALTSATAAYGSSAVLLLAGGGCLVVALAGLFTPLVRLSPAALHRPVTQGAS</sequence>
<reference evidence="7 8" key="1">
    <citation type="submission" date="2024-09" db="EMBL/GenBank/DDBJ databases">
        <authorList>
            <person name="Sun Q."/>
            <person name="Mori K."/>
        </authorList>
    </citation>
    <scope>NUCLEOTIDE SEQUENCE [LARGE SCALE GENOMIC DNA]</scope>
    <source>
        <strain evidence="7 8">TBRC 2205</strain>
    </source>
</reference>
<dbReference type="InterPro" id="IPR011701">
    <property type="entry name" value="MFS"/>
</dbReference>
<keyword evidence="2" id="KW-1003">Cell membrane</keyword>
<dbReference type="Proteomes" id="UP001589894">
    <property type="component" value="Unassembled WGS sequence"/>
</dbReference>
<evidence type="ECO:0000256" key="2">
    <source>
        <dbReference type="ARBA" id="ARBA00022475"/>
    </source>
</evidence>
<evidence type="ECO:0000256" key="6">
    <source>
        <dbReference type="SAM" id="Phobius"/>
    </source>
</evidence>
<keyword evidence="4 6" id="KW-1133">Transmembrane helix</keyword>
<dbReference type="EMBL" id="JBHLUE010000019">
    <property type="protein sequence ID" value="MFC0567054.1"/>
    <property type="molecule type" value="Genomic_DNA"/>
</dbReference>
<name>A0ABV6P251_9ACTN</name>
<accession>A0ABV6P251</accession>
<protein>
    <submittedName>
        <fullName evidence="7">MFS transporter</fullName>
    </submittedName>
</protein>
<feature type="transmembrane region" description="Helical" evidence="6">
    <location>
        <begin position="401"/>
        <end position="422"/>
    </location>
</feature>
<feature type="transmembrane region" description="Helical" evidence="6">
    <location>
        <begin position="281"/>
        <end position="300"/>
    </location>
</feature>
<evidence type="ECO:0000256" key="1">
    <source>
        <dbReference type="ARBA" id="ARBA00004651"/>
    </source>
</evidence>
<dbReference type="InterPro" id="IPR001958">
    <property type="entry name" value="Tet-R_TetA/multi-R_MdtG-like"/>
</dbReference>
<evidence type="ECO:0000256" key="5">
    <source>
        <dbReference type="ARBA" id="ARBA00023136"/>
    </source>
</evidence>
<feature type="transmembrane region" description="Helical" evidence="6">
    <location>
        <begin position="109"/>
        <end position="137"/>
    </location>
</feature>
<proteinExistence type="predicted"/>
<feature type="transmembrane region" description="Helical" evidence="6">
    <location>
        <begin position="54"/>
        <end position="75"/>
    </location>
</feature>
<organism evidence="7 8">
    <name type="scientific">Plantactinospora siamensis</name>
    <dbReference type="NCBI Taxonomy" id="555372"/>
    <lineage>
        <taxon>Bacteria</taxon>
        <taxon>Bacillati</taxon>
        <taxon>Actinomycetota</taxon>
        <taxon>Actinomycetes</taxon>
        <taxon>Micromonosporales</taxon>
        <taxon>Micromonosporaceae</taxon>
        <taxon>Plantactinospora</taxon>
    </lineage>
</organism>
<dbReference type="PANTHER" id="PTHR23513:SF6">
    <property type="entry name" value="MAJOR FACILITATOR SUPERFAMILY ASSOCIATED DOMAIN-CONTAINING PROTEIN"/>
    <property type="match status" value="1"/>
</dbReference>
<gene>
    <name evidence="7" type="ORF">ACFFHU_23300</name>
</gene>
<feature type="transmembrane region" description="Helical" evidence="6">
    <location>
        <begin position="333"/>
        <end position="354"/>
    </location>
</feature>
<dbReference type="Pfam" id="PF07690">
    <property type="entry name" value="MFS_1"/>
    <property type="match status" value="1"/>
</dbReference>
<comment type="caution">
    <text evidence="7">The sequence shown here is derived from an EMBL/GenBank/DDBJ whole genome shotgun (WGS) entry which is preliminary data.</text>
</comment>